<dbReference type="InterPro" id="IPR023393">
    <property type="entry name" value="START-like_dom_sf"/>
</dbReference>
<dbReference type="EMBL" id="AJWJ01000145">
    <property type="protein sequence ID" value="KAF2074467.1"/>
    <property type="molecule type" value="Genomic_DNA"/>
</dbReference>
<name>A0A8J4PVI9_9MYCE</name>
<sequence>MSNPVLKEEHMDSIHWPEKYLPGTTDNYCCNEVIVQGLKIQDAWPYLIKAPCWTQYYHNSADIKFDNQDGPYLYDGCKFFFRTFGFPIDAKVTEFLPSDGNGSTARISWHGWNEDPENRLDVIHAWLFQELSGNRLRILTQESQIGKPAIELATKKPNAMINGHQDWLDGIVKAAKEKLKI</sequence>
<keyword evidence="2" id="KW-1185">Reference proteome</keyword>
<dbReference type="OrthoDB" id="2586183at2759"/>
<dbReference type="Proteomes" id="UP000695562">
    <property type="component" value="Unassembled WGS sequence"/>
</dbReference>
<gene>
    <name evidence="1" type="ORF">CYY_004212</name>
</gene>
<evidence type="ECO:0000313" key="2">
    <source>
        <dbReference type="Proteomes" id="UP000695562"/>
    </source>
</evidence>
<evidence type="ECO:0008006" key="3">
    <source>
        <dbReference type="Google" id="ProtNLM"/>
    </source>
</evidence>
<accession>A0A8J4PVI9</accession>
<organism evidence="1 2">
    <name type="scientific">Polysphondylium violaceum</name>
    <dbReference type="NCBI Taxonomy" id="133409"/>
    <lineage>
        <taxon>Eukaryota</taxon>
        <taxon>Amoebozoa</taxon>
        <taxon>Evosea</taxon>
        <taxon>Eumycetozoa</taxon>
        <taxon>Dictyostelia</taxon>
        <taxon>Dictyosteliales</taxon>
        <taxon>Dictyosteliaceae</taxon>
        <taxon>Polysphondylium</taxon>
    </lineage>
</organism>
<proteinExistence type="predicted"/>
<reference evidence="1" key="1">
    <citation type="submission" date="2020-01" db="EMBL/GenBank/DDBJ databases">
        <title>Development of genomics and gene disruption for Polysphondylium violaceum indicates a role for the polyketide synthase stlB in stalk morphogenesis.</title>
        <authorList>
            <person name="Narita B."/>
            <person name="Kawabe Y."/>
            <person name="Kin K."/>
            <person name="Saito T."/>
            <person name="Gibbs R."/>
            <person name="Kuspa A."/>
            <person name="Muzny D."/>
            <person name="Queller D."/>
            <person name="Richards S."/>
            <person name="Strassman J."/>
            <person name="Sucgang R."/>
            <person name="Worley K."/>
            <person name="Schaap P."/>
        </authorList>
    </citation>
    <scope>NUCLEOTIDE SEQUENCE</scope>
    <source>
        <strain evidence="1">QSvi11</strain>
    </source>
</reference>
<evidence type="ECO:0000313" key="1">
    <source>
        <dbReference type="EMBL" id="KAF2074467.1"/>
    </source>
</evidence>
<protein>
    <recommendedName>
        <fullName evidence="3">Polyketide cyclase</fullName>
    </recommendedName>
</protein>
<comment type="caution">
    <text evidence="1">The sequence shown here is derived from an EMBL/GenBank/DDBJ whole genome shotgun (WGS) entry which is preliminary data.</text>
</comment>
<dbReference type="Gene3D" id="3.30.530.20">
    <property type="match status" value="1"/>
</dbReference>
<dbReference type="AlphaFoldDB" id="A0A8J4PVI9"/>